<dbReference type="Gene3D" id="1.25.40.10">
    <property type="entry name" value="Tetratricopeptide repeat domain"/>
    <property type="match status" value="1"/>
</dbReference>
<dbReference type="SUPFAM" id="SSF48452">
    <property type="entry name" value="TPR-like"/>
    <property type="match status" value="1"/>
</dbReference>
<comment type="caution">
    <text evidence="3">The sequence shown here is derived from an EMBL/GenBank/DDBJ whole genome shotgun (WGS) entry which is preliminary data.</text>
</comment>
<feature type="repeat" description="TPR" evidence="1">
    <location>
        <begin position="365"/>
        <end position="398"/>
    </location>
</feature>
<proteinExistence type="predicted"/>
<dbReference type="AlphaFoldDB" id="A0A8J7TNI5"/>
<dbReference type="PROSITE" id="PS50005">
    <property type="entry name" value="TPR"/>
    <property type="match status" value="3"/>
</dbReference>
<evidence type="ECO:0000256" key="2">
    <source>
        <dbReference type="SAM" id="MobiDB-lite"/>
    </source>
</evidence>
<protein>
    <submittedName>
        <fullName evidence="3">Tetratricopeptide repeat protein</fullName>
    </submittedName>
</protein>
<name>A0A8J7TNI5_9BACT</name>
<dbReference type="InterPro" id="IPR019734">
    <property type="entry name" value="TPR_rpt"/>
</dbReference>
<feature type="compositionally biased region" description="Low complexity" evidence="2">
    <location>
        <begin position="108"/>
        <end position="119"/>
    </location>
</feature>
<dbReference type="Pfam" id="PF13181">
    <property type="entry name" value="TPR_8"/>
    <property type="match status" value="1"/>
</dbReference>
<dbReference type="SMART" id="SM00028">
    <property type="entry name" value="TPR"/>
    <property type="match status" value="6"/>
</dbReference>
<feature type="repeat" description="TPR" evidence="1">
    <location>
        <begin position="331"/>
        <end position="364"/>
    </location>
</feature>
<evidence type="ECO:0000313" key="3">
    <source>
        <dbReference type="EMBL" id="MBN8661850.1"/>
    </source>
</evidence>
<dbReference type="GO" id="GO:0097363">
    <property type="term" value="F:protein O-acetylglucosaminyltransferase activity"/>
    <property type="evidence" value="ECO:0007669"/>
    <property type="project" value="TreeGrafter"/>
</dbReference>
<dbReference type="EMBL" id="JAFLCK010000026">
    <property type="protein sequence ID" value="MBN8661850.1"/>
    <property type="molecule type" value="Genomic_DNA"/>
</dbReference>
<dbReference type="InterPro" id="IPR011990">
    <property type="entry name" value="TPR-like_helical_dom_sf"/>
</dbReference>
<reference evidence="3" key="1">
    <citation type="submission" date="2021-02" db="EMBL/GenBank/DDBJ databases">
        <title>Genome-Resolved Metagenomics of a Microbial Community Performing Photosynthetic Biological Nutrient Removal.</title>
        <authorList>
            <person name="Mcdaniel E.A."/>
        </authorList>
    </citation>
    <scope>NUCLEOTIDE SEQUENCE</scope>
    <source>
        <strain evidence="3">UWPOB_OBS1</strain>
    </source>
</reference>
<evidence type="ECO:0000256" key="1">
    <source>
        <dbReference type="PROSITE-ProRule" id="PRU00339"/>
    </source>
</evidence>
<feature type="repeat" description="TPR" evidence="1">
    <location>
        <begin position="263"/>
        <end position="296"/>
    </location>
</feature>
<dbReference type="Proteomes" id="UP000664277">
    <property type="component" value="Unassembled WGS sequence"/>
</dbReference>
<accession>A0A8J7TNI5</accession>
<dbReference type="PANTHER" id="PTHR44366">
    <property type="entry name" value="UDP-N-ACETYLGLUCOSAMINE--PEPTIDE N-ACETYLGLUCOSAMINYLTRANSFERASE 110 KDA SUBUNIT"/>
    <property type="match status" value="1"/>
</dbReference>
<dbReference type="GO" id="GO:0006493">
    <property type="term" value="P:protein O-linked glycosylation"/>
    <property type="evidence" value="ECO:0007669"/>
    <property type="project" value="InterPro"/>
</dbReference>
<dbReference type="InterPro" id="IPR037919">
    <property type="entry name" value="OGT"/>
</dbReference>
<feature type="compositionally biased region" description="Basic and acidic residues" evidence="2">
    <location>
        <begin position="90"/>
        <end position="107"/>
    </location>
</feature>
<feature type="region of interest" description="Disordered" evidence="2">
    <location>
        <begin position="55"/>
        <end position="126"/>
    </location>
</feature>
<dbReference type="Pfam" id="PF14559">
    <property type="entry name" value="TPR_19"/>
    <property type="match status" value="1"/>
</dbReference>
<sequence length="432" mass="46622">MSLSNPFLRLKSKLPSTVQASLSPRFFALLAATLALQSLNMQPIWAQKFDPAKDQAQLQANDNKPNAKKSEGAAASSAAAKGDAGSAAVSDKENTAEEDTGKKEALKESSASENTASESTLKEDPLEALERAQKEEDQAKAMLNNEALDHYQAAQTYMRNFEFDLAQVELKAAINCIPTLKAAHRDFALVSLCRGDFGRAVSELLIVVGIGEPVPFSENQQEAIKDEAMKQHYRAGLKLAADSKWKDALIEFEWALFYRPESGKVLRSIAFAHASEGHFDEAEKFYSQSFSQDPEDAYGHADFAFLLAAKGSAEKAVEQLSEAVKLQPKVVALHVDLGWMAESKSDLVKAESEFQEAVKLAPKQASLWTHLGKIQARRGDAEQAAKSFEQALALDASQMEAQSGLAGVKPVQAEPAAVPASGQVSGVGKAKP</sequence>
<feature type="compositionally biased region" description="Low complexity" evidence="2">
    <location>
        <begin position="72"/>
        <end position="88"/>
    </location>
</feature>
<keyword evidence="1" id="KW-0802">TPR repeat</keyword>
<organism evidence="3 4">
    <name type="scientific">Candidatus Obscuribacter phosphatis</name>
    <dbReference type="NCBI Taxonomy" id="1906157"/>
    <lineage>
        <taxon>Bacteria</taxon>
        <taxon>Bacillati</taxon>
        <taxon>Candidatus Melainabacteria</taxon>
        <taxon>Candidatus Obscuribacterales</taxon>
        <taxon>Candidatus Obscuribacteraceae</taxon>
        <taxon>Candidatus Obscuribacter</taxon>
    </lineage>
</organism>
<gene>
    <name evidence="3" type="ORF">J0M35_15900</name>
</gene>
<evidence type="ECO:0000313" key="4">
    <source>
        <dbReference type="Proteomes" id="UP000664277"/>
    </source>
</evidence>
<dbReference type="PANTHER" id="PTHR44366:SF1">
    <property type="entry name" value="UDP-N-ACETYLGLUCOSAMINE--PEPTIDE N-ACETYLGLUCOSAMINYLTRANSFERASE 110 KDA SUBUNIT"/>
    <property type="match status" value="1"/>
</dbReference>